<dbReference type="PANTHER" id="PTHR47495:SF2">
    <property type="entry name" value="ALDEHYDE DEHYDROGENASE"/>
    <property type="match status" value="1"/>
</dbReference>
<dbReference type="InterPro" id="IPR000674">
    <property type="entry name" value="Ald_Oxase/Xan_DH_a/b"/>
</dbReference>
<dbReference type="AlphaFoldDB" id="A0A7G5IGJ4"/>
<dbReference type="Proteomes" id="UP000515292">
    <property type="component" value="Chromosome"/>
</dbReference>
<dbReference type="Pfam" id="PF02738">
    <property type="entry name" value="MoCoBD_1"/>
    <property type="match status" value="1"/>
</dbReference>
<dbReference type="EMBL" id="CP059851">
    <property type="protein sequence ID" value="QMW22486.1"/>
    <property type="molecule type" value="Genomic_DNA"/>
</dbReference>
<dbReference type="GO" id="GO:0016491">
    <property type="term" value="F:oxidoreductase activity"/>
    <property type="evidence" value="ECO:0007669"/>
    <property type="project" value="InterPro"/>
</dbReference>
<keyword evidence="1" id="KW-1133">Transmembrane helix</keyword>
<dbReference type="PANTHER" id="PTHR47495">
    <property type="entry name" value="ALDEHYDE DEHYDROGENASE"/>
    <property type="match status" value="1"/>
</dbReference>
<accession>A0A7G5IGJ4</accession>
<evidence type="ECO:0000256" key="1">
    <source>
        <dbReference type="SAM" id="Phobius"/>
    </source>
</evidence>
<keyword evidence="1" id="KW-0812">Transmembrane</keyword>
<dbReference type="SMART" id="SM01008">
    <property type="entry name" value="Ald_Xan_dh_C"/>
    <property type="match status" value="1"/>
</dbReference>
<name>A0A7G5IGJ4_9SPHN</name>
<protein>
    <submittedName>
        <fullName evidence="3">Xanthine dehydrogenase family protein molybdopterin-binding subunit</fullName>
    </submittedName>
</protein>
<evidence type="ECO:0000313" key="3">
    <source>
        <dbReference type="EMBL" id="QMW22486.1"/>
    </source>
</evidence>
<feature type="domain" description="Aldehyde oxidase/xanthine dehydrogenase a/b hammerhead" evidence="2">
    <location>
        <begin position="246"/>
        <end position="317"/>
    </location>
</feature>
<proteinExistence type="predicted"/>
<evidence type="ECO:0000313" key="4">
    <source>
        <dbReference type="Proteomes" id="UP000515292"/>
    </source>
</evidence>
<gene>
    <name evidence="3" type="ORF">H3309_14270</name>
</gene>
<keyword evidence="4" id="KW-1185">Reference proteome</keyword>
<sequence length="745" mass="77896">MLQKTPPADAATPKKSWVPSRRAFLIGTGATLGVLVGFAVWPRNYPNTWPVGGDERLMNAFVKIGTDGVVTVAVPQAEMGQGSYSGLAQVIADELGADWRTVAVEPAPLHPAYAQTGLVTTATRDMAPPLRAIVNAAGSTLIRRLDMQLTGGSSSIKNYHDIYRTAGASARTMLCAAAAREWDIDAADCDTANGFVIYKANRMSFAEAAKKADPKDASESPVLRAEEQRPLVGKPVLRLDLPGKVDGSARFGGDVRLPGMVFAAIRHGPVGGSLRSCAPVPGVTMVKGANWVAAVGETNWAAKTALAKLAPDFAIAGRPAGPWIEAALTAALSASDGEAVGADDTLGDMAGKTPVSADYSVPFLAHACMEPMVATARVTDGRVELWAPVQSLTLCSWGVARALDIDSRDVTVHPTLLGGGFGRKAETDALEQAALIARAVGKPVQLQWDRTEDLGSDMYRPAAAARMKGAVADRRIAAWDARIAVPSVQKSFMARNMPMLASDTDKPNAQAIEGAEENVYGIPAFRAVHAPVDQPVPLGFWRSVGHSFSAFFVESFVDELAVAAGVDPFTFRMSHLKDKPRHAGVLKLAAEKGEFLGAAPAGFGRGIAIHESFGSIVAMVIEAGVKDKGVVVSRVTSVIDCGRAVNPDSVKAQLEGGAIYGLAAALYEAVTFEKGRATATNFDGYPLLPLAESPDFSTHILNQGGPLGGVGEPGTPPVAPALANALAAATGRRARALPLAPFYSA</sequence>
<dbReference type="PIRSF" id="PIRSF036389">
    <property type="entry name" value="IOR_B"/>
    <property type="match status" value="1"/>
</dbReference>
<reference evidence="3 4" key="1">
    <citation type="submission" date="2020-07" db="EMBL/GenBank/DDBJ databases">
        <title>Complete genome sequence for Sandaracinobacter sp. M6.</title>
        <authorList>
            <person name="Tang Y."/>
            <person name="Liu Q."/>
            <person name="Guo Z."/>
            <person name="Lei P."/>
            <person name="Huang B."/>
        </authorList>
    </citation>
    <scope>NUCLEOTIDE SEQUENCE [LARGE SCALE GENOMIC DNA]</scope>
    <source>
        <strain evidence="3 4">M6</strain>
    </source>
</reference>
<dbReference type="SUPFAM" id="SSF56003">
    <property type="entry name" value="Molybdenum cofactor-binding domain"/>
    <property type="match status" value="2"/>
</dbReference>
<keyword evidence="1" id="KW-0472">Membrane</keyword>
<dbReference type="InterPro" id="IPR012368">
    <property type="entry name" value="OxRdtase_Mopterin-bd_su_IorB"/>
</dbReference>
<dbReference type="InterPro" id="IPR008274">
    <property type="entry name" value="AldOxase/xan_DH_MoCoBD1"/>
</dbReference>
<evidence type="ECO:0000259" key="2">
    <source>
        <dbReference type="SMART" id="SM01008"/>
    </source>
</evidence>
<dbReference type="Gene3D" id="3.90.1170.50">
    <property type="entry name" value="Aldehyde oxidase/xanthine dehydrogenase, a/b hammerhead"/>
    <property type="match status" value="1"/>
</dbReference>
<feature type="transmembrane region" description="Helical" evidence="1">
    <location>
        <begin position="23"/>
        <end position="41"/>
    </location>
</feature>
<dbReference type="RefSeq" id="WP_182295428.1">
    <property type="nucleotide sequence ID" value="NZ_CP059851.1"/>
</dbReference>
<dbReference type="KEGG" id="sand:H3309_14270"/>
<organism evidence="3 4">
    <name type="scientific">Sandaracinobacteroides saxicola</name>
    <dbReference type="NCBI Taxonomy" id="2759707"/>
    <lineage>
        <taxon>Bacteria</taxon>
        <taxon>Pseudomonadati</taxon>
        <taxon>Pseudomonadota</taxon>
        <taxon>Alphaproteobacteria</taxon>
        <taxon>Sphingomonadales</taxon>
        <taxon>Sphingosinicellaceae</taxon>
        <taxon>Sandaracinobacteroides</taxon>
    </lineage>
</organism>
<dbReference type="InterPro" id="IPR046867">
    <property type="entry name" value="AldOxase/xan_DH_MoCoBD2"/>
</dbReference>
<dbReference type="InterPro" id="IPR052516">
    <property type="entry name" value="N-heterocyclic_Hydroxylase"/>
</dbReference>
<dbReference type="Gene3D" id="3.30.365.10">
    <property type="entry name" value="Aldehyde oxidase/xanthine dehydrogenase, molybdopterin binding domain"/>
    <property type="match status" value="4"/>
</dbReference>
<dbReference type="InterPro" id="IPR037165">
    <property type="entry name" value="AldOxase/xan_DH_Mopterin-bd_sf"/>
</dbReference>
<dbReference type="Pfam" id="PF20256">
    <property type="entry name" value="MoCoBD_2"/>
    <property type="match status" value="2"/>
</dbReference>